<dbReference type="InterPro" id="IPR012340">
    <property type="entry name" value="NA-bd_OB-fold"/>
</dbReference>
<proteinExistence type="predicted"/>
<accession>A0A6C0ERE8</accession>
<feature type="compositionally biased region" description="Basic residues" evidence="1">
    <location>
        <begin position="108"/>
        <end position="117"/>
    </location>
</feature>
<dbReference type="Pfam" id="PF00313">
    <property type="entry name" value="CSD"/>
    <property type="match status" value="1"/>
</dbReference>
<dbReference type="EMBL" id="MN738925">
    <property type="protein sequence ID" value="QHT31764.1"/>
    <property type="molecule type" value="Genomic_DNA"/>
</dbReference>
<dbReference type="SUPFAM" id="SSF50249">
    <property type="entry name" value="Nucleic acid-binding proteins"/>
    <property type="match status" value="1"/>
</dbReference>
<dbReference type="SMART" id="SM00357">
    <property type="entry name" value="CSP"/>
    <property type="match status" value="1"/>
</dbReference>
<evidence type="ECO:0000256" key="1">
    <source>
        <dbReference type="SAM" id="MobiDB-lite"/>
    </source>
</evidence>
<evidence type="ECO:0000313" key="3">
    <source>
        <dbReference type="EMBL" id="QHT31764.1"/>
    </source>
</evidence>
<name>A0A6C0ERE8_9ZZZZ</name>
<reference evidence="3" key="1">
    <citation type="journal article" date="2020" name="Nature">
        <title>Giant virus diversity and host interactions through global metagenomics.</title>
        <authorList>
            <person name="Schulz F."/>
            <person name="Roux S."/>
            <person name="Paez-Espino D."/>
            <person name="Jungbluth S."/>
            <person name="Walsh D.A."/>
            <person name="Denef V.J."/>
            <person name="McMahon K.D."/>
            <person name="Konstantinidis K.T."/>
            <person name="Eloe-Fadrosh E.A."/>
            <person name="Kyrpides N.C."/>
            <person name="Woyke T."/>
        </authorList>
    </citation>
    <scope>NUCLEOTIDE SEQUENCE</scope>
    <source>
        <strain evidence="3">GVMAG-M-3300009155-48</strain>
    </source>
</reference>
<dbReference type="GO" id="GO:0003676">
    <property type="term" value="F:nucleic acid binding"/>
    <property type="evidence" value="ECO:0007669"/>
    <property type="project" value="InterPro"/>
</dbReference>
<dbReference type="PROSITE" id="PS51857">
    <property type="entry name" value="CSD_2"/>
    <property type="match status" value="1"/>
</dbReference>
<feature type="region of interest" description="Disordered" evidence="1">
    <location>
        <begin position="98"/>
        <end position="130"/>
    </location>
</feature>
<dbReference type="PANTHER" id="PTHR46565">
    <property type="entry name" value="COLD SHOCK DOMAIN PROTEIN 2"/>
    <property type="match status" value="1"/>
</dbReference>
<dbReference type="PANTHER" id="PTHR46565:SF20">
    <property type="entry name" value="COLD SHOCK DOMAIN-CONTAINING PROTEIN 4"/>
    <property type="match status" value="1"/>
</dbReference>
<dbReference type="AlphaFoldDB" id="A0A6C0ERE8"/>
<feature type="domain" description="CSD" evidence="2">
    <location>
        <begin position="13"/>
        <end position="86"/>
    </location>
</feature>
<dbReference type="InterPro" id="IPR011129">
    <property type="entry name" value="CSD"/>
</dbReference>
<protein>
    <recommendedName>
        <fullName evidence="2">CSD domain-containing protein</fullName>
    </recommendedName>
</protein>
<evidence type="ECO:0000259" key="2">
    <source>
        <dbReference type="PROSITE" id="PS51857"/>
    </source>
</evidence>
<dbReference type="InterPro" id="IPR002059">
    <property type="entry name" value="CSP_DNA-bd"/>
</dbReference>
<dbReference type="CDD" id="cd04458">
    <property type="entry name" value="CSP_CDS"/>
    <property type="match status" value="1"/>
</dbReference>
<dbReference type="Gene3D" id="2.40.50.140">
    <property type="entry name" value="Nucleic acid-binding proteins"/>
    <property type="match status" value="1"/>
</dbReference>
<dbReference type="PRINTS" id="PR00050">
    <property type="entry name" value="COLDSHOCK"/>
</dbReference>
<organism evidence="3">
    <name type="scientific">viral metagenome</name>
    <dbReference type="NCBI Taxonomy" id="1070528"/>
    <lineage>
        <taxon>unclassified sequences</taxon>
        <taxon>metagenomes</taxon>
        <taxon>organismal metagenomes</taxon>
    </lineage>
</organism>
<sequence>MSSSQETATESLRLTGKVKWFNNKAGFGFITVCDGEHQGKDIFVHYSSIRGDDSLYKYLVQGEYVDFDLVKSTSDKHEYHAVNITGIKNGSIMCETRKLSDNSARPRTTVRKYRTRPQRQSEPYTEVQVDVDADAGFEKVEKRRPRQSRA</sequence>